<dbReference type="InterPro" id="IPR001766">
    <property type="entry name" value="Fork_head_dom"/>
</dbReference>
<dbReference type="InterPro" id="IPR036388">
    <property type="entry name" value="WH-like_DNA-bd_sf"/>
</dbReference>
<gene>
    <name evidence="4" type="ORF">R3I93_016012</name>
</gene>
<dbReference type="PANTHER" id="PTHR47316">
    <property type="entry name" value="FORKHEAD BOX PROTEIN H1"/>
    <property type="match status" value="1"/>
</dbReference>
<feature type="DNA-binding region" description="Fork-head" evidence="2">
    <location>
        <begin position="65"/>
        <end position="145"/>
    </location>
</feature>
<dbReference type="GO" id="GO:0005634">
    <property type="term" value="C:nucleus"/>
    <property type="evidence" value="ECO:0007669"/>
    <property type="project" value="UniProtKB-SubCell"/>
</dbReference>
<organism evidence="4 5">
    <name type="scientific">Phoxinus phoxinus</name>
    <name type="common">Eurasian minnow</name>
    <dbReference type="NCBI Taxonomy" id="58324"/>
    <lineage>
        <taxon>Eukaryota</taxon>
        <taxon>Metazoa</taxon>
        <taxon>Chordata</taxon>
        <taxon>Craniata</taxon>
        <taxon>Vertebrata</taxon>
        <taxon>Euteleostomi</taxon>
        <taxon>Actinopterygii</taxon>
        <taxon>Neopterygii</taxon>
        <taxon>Teleostei</taxon>
        <taxon>Ostariophysi</taxon>
        <taxon>Cypriniformes</taxon>
        <taxon>Leuciscidae</taxon>
        <taxon>Phoxininae</taxon>
        <taxon>Phoxinus</taxon>
    </lineage>
</organism>
<dbReference type="Pfam" id="PF00250">
    <property type="entry name" value="Forkhead"/>
    <property type="match status" value="1"/>
</dbReference>
<dbReference type="GO" id="GO:0003700">
    <property type="term" value="F:DNA-binding transcription factor activity"/>
    <property type="evidence" value="ECO:0007669"/>
    <property type="project" value="InterPro"/>
</dbReference>
<comment type="subcellular location">
    <subcellularLocation>
        <location evidence="2">Nucleus</location>
    </subcellularLocation>
</comment>
<keyword evidence="5" id="KW-1185">Reference proteome</keyword>
<dbReference type="Gene3D" id="1.10.10.10">
    <property type="entry name" value="Winged helix-like DNA-binding domain superfamily/Winged helix DNA-binding domain"/>
    <property type="match status" value="1"/>
</dbReference>
<dbReference type="InterPro" id="IPR052327">
    <property type="entry name" value="Activin_resp_transcr_regulator"/>
</dbReference>
<keyword evidence="2" id="KW-0539">Nucleus</keyword>
<feature type="domain" description="Fork-head" evidence="3">
    <location>
        <begin position="65"/>
        <end position="145"/>
    </location>
</feature>
<dbReference type="PROSITE" id="PS50039">
    <property type="entry name" value="FORK_HEAD_3"/>
    <property type="match status" value="1"/>
</dbReference>
<evidence type="ECO:0000256" key="2">
    <source>
        <dbReference type="PROSITE-ProRule" id="PRU00089"/>
    </source>
</evidence>
<proteinExistence type="predicted"/>
<dbReference type="EMBL" id="JAYKXH010000017">
    <property type="protein sequence ID" value="KAK7138768.1"/>
    <property type="molecule type" value="Genomic_DNA"/>
</dbReference>
<keyword evidence="1 2" id="KW-0238">DNA-binding</keyword>
<dbReference type="SUPFAM" id="SSF46785">
    <property type="entry name" value="Winged helix' DNA-binding domain"/>
    <property type="match status" value="1"/>
</dbReference>
<dbReference type="AlphaFoldDB" id="A0AAN9CJ56"/>
<sequence length="300" mass="34705">MECNTYRPIESYSLESGYKWRLIFSVFSLSLDQELIMMTNGGFNVLLPRSSVVPRKKYKKYSTGTYIGLIAYAIQNSPDKMLTFKQIMKNLEPFVFGDKKGIENNIRVCLSSNRCFAKVPVDPDYPNPKKNFWKVDESGITPKMFRRHFKYIMNVFPDLSVQALRVDECEEDPSYAPEPLMPVCTVTENKREVKFTGPFSIESILKSDREVKRMRSTRLEESPRYVDAQCGATKRKNFYEYDTVECYYPVSAVGCQLVSAKRPRMSSGPPFGQSLPPQLPYDHPVLLRSPLMFDTRYVSW</sequence>
<evidence type="ECO:0000313" key="4">
    <source>
        <dbReference type="EMBL" id="KAK7138768.1"/>
    </source>
</evidence>
<reference evidence="4 5" key="1">
    <citation type="submission" date="2024-02" db="EMBL/GenBank/DDBJ databases">
        <title>Chromosome-level genome assembly of the Eurasian Minnow (Phoxinus phoxinus).</title>
        <authorList>
            <person name="Oriowo T.O."/>
            <person name="Martin S."/>
            <person name="Stange M."/>
            <person name="Chrysostomakis Y."/>
            <person name="Brown T."/>
            <person name="Winkler S."/>
            <person name="Kukowka S."/>
            <person name="Myers E.W."/>
            <person name="Bohne A."/>
        </authorList>
    </citation>
    <scope>NUCLEOTIDE SEQUENCE [LARGE SCALE GENOMIC DNA]</scope>
    <source>
        <strain evidence="4">ZFMK-TIS-60720</strain>
        <tissue evidence="4">Whole Organism</tissue>
    </source>
</reference>
<dbReference type="InterPro" id="IPR036390">
    <property type="entry name" value="WH_DNA-bd_sf"/>
</dbReference>
<dbReference type="PANTHER" id="PTHR47316:SF1">
    <property type="entry name" value="FORKHEAD BOX PROTEIN H1"/>
    <property type="match status" value="1"/>
</dbReference>
<evidence type="ECO:0000259" key="3">
    <source>
        <dbReference type="PROSITE" id="PS50039"/>
    </source>
</evidence>
<dbReference type="SMART" id="SM00339">
    <property type="entry name" value="FH"/>
    <property type="match status" value="1"/>
</dbReference>
<evidence type="ECO:0000313" key="5">
    <source>
        <dbReference type="Proteomes" id="UP001364617"/>
    </source>
</evidence>
<dbReference type="GO" id="GO:0043565">
    <property type="term" value="F:sequence-specific DNA binding"/>
    <property type="evidence" value="ECO:0007669"/>
    <property type="project" value="InterPro"/>
</dbReference>
<dbReference type="Proteomes" id="UP001364617">
    <property type="component" value="Unassembled WGS sequence"/>
</dbReference>
<evidence type="ECO:0000256" key="1">
    <source>
        <dbReference type="ARBA" id="ARBA00023125"/>
    </source>
</evidence>
<accession>A0AAN9CJ56</accession>
<name>A0AAN9CJ56_9TELE</name>
<comment type="caution">
    <text evidence="4">The sequence shown here is derived from an EMBL/GenBank/DDBJ whole genome shotgun (WGS) entry which is preliminary data.</text>
</comment>
<protein>
    <recommendedName>
        <fullName evidence="3">Fork-head domain-containing protein</fullName>
    </recommendedName>
</protein>